<dbReference type="GO" id="GO:0016787">
    <property type="term" value="F:hydrolase activity"/>
    <property type="evidence" value="ECO:0007669"/>
    <property type="project" value="UniProtKB-ARBA"/>
</dbReference>
<evidence type="ECO:0000256" key="1">
    <source>
        <dbReference type="SAM" id="SignalP"/>
    </source>
</evidence>
<sequence length="431" mass="48658">MNLKFSSTINISRYFKYHVIALLIGIPAFCSAQQTDTIQHIISGNRNSAEQQNKPYVILISADGFRYDYAEKYHASHLLNLSNGGVRAKSMIPSFPSVTFPNHYTLVTGMYPSHHGLVNNSFYDEKRNDKYSMSAKDKVRDGSWYGGTPLWVLAEQQHMIAASMFWVGSEAAVQGVRPTYYYDYTEQIKPDARIQAVKNWLSLPADRRPHLITFYLSEPDHAGHSFGPDAPQTEKAVKEVDSIVFQLTEAVKSTGLDVNFVFVADHGMTAVDREHPLPTPAAIDPEKFIIASSGTMMDVHAKNKADILPLYEELKKSEKDYRVYLKTNMPAKYHYGASDDKMNHIGDILLIPDWPKVFSNRKPGIGHHGFDPSVVKDMYATFFAWGPAFKKNKKIGSFENVNVYPLITEILDLPYTEKIDGNKKVLHGILK</sequence>
<dbReference type="Gene3D" id="3.30.1360.180">
    <property type="match status" value="1"/>
</dbReference>
<dbReference type="CDD" id="cd16018">
    <property type="entry name" value="Enpp"/>
    <property type="match status" value="1"/>
</dbReference>
<feature type="signal peptide" evidence="1">
    <location>
        <begin position="1"/>
        <end position="32"/>
    </location>
</feature>
<keyword evidence="3" id="KW-1185">Reference proteome</keyword>
<comment type="caution">
    <text evidence="2">The sequence shown here is derived from an EMBL/GenBank/DDBJ whole genome shotgun (WGS) entry which is preliminary data.</text>
</comment>
<protein>
    <submittedName>
        <fullName evidence="2">Putative AlkP superfamily pyrophosphatase or phosphodiesterase</fullName>
    </submittedName>
</protein>
<dbReference type="Proteomes" id="UP000295499">
    <property type="component" value="Unassembled WGS sequence"/>
</dbReference>
<dbReference type="AlphaFoldDB" id="A0A4R6ICD4"/>
<dbReference type="EMBL" id="SNWM01000006">
    <property type="protein sequence ID" value="TDO19612.1"/>
    <property type="molecule type" value="Genomic_DNA"/>
</dbReference>
<dbReference type="Pfam" id="PF01663">
    <property type="entry name" value="Phosphodiest"/>
    <property type="match status" value="1"/>
</dbReference>
<dbReference type="InterPro" id="IPR002591">
    <property type="entry name" value="Phosphodiest/P_Trfase"/>
</dbReference>
<feature type="chain" id="PRO_5021025155" evidence="1">
    <location>
        <begin position="33"/>
        <end position="431"/>
    </location>
</feature>
<dbReference type="SUPFAM" id="SSF53649">
    <property type="entry name" value="Alkaline phosphatase-like"/>
    <property type="match status" value="1"/>
</dbReference>
<organism evidence="2 3">
    <name type="scientific">Pedobacter duraquae</name>
    <dbReference type="NCBI Taxonomy" id="425511"/>
    <lineage>
        <taxon>Bacteria</taxon>
        <taxon>Pseudomonadati</taxon>
        <taxon>Bacteroidota</taxon>
        <taxon>Sphingobacteriia</taxon>
        <taxon>Sphingobacteriales</taxon>
        <taxon>Sphingobacteriaceae</taxon>
        <taxon>Pedobacter</taxon>
    </lineage>
</organism>
<dbReference type="InterPro" id="IPR017850">
    <property type="entry name" value="Alkaline_phosphatase_core_sf"/>
</dbReference>
<dbReference type="PANTHER" id="PTHR10151:SF120">
    <property type="entry name" value="BIS(5'-ADENOSYL)-TRIPHOSPHATASE"/>
    <property type="match status" value="1"/>
</dbReference>
<dbReference type="Gene3D" id="3.40.720.10">
    <property type="entry name" value="Alkaline Phosphatase, subunit A"/>
    <property type="match status" value="1"/>
</dbReference>
<accession>A0A4R6ICD4</accession>
<gene>
    <name evidence="2" type="ORF">CLV32_4234</name>
</gene>
<evidence type="ECO:0000313" key="3">
    <source>
        <dbReference type="Proteomes" id="UP000295499"/>
    </source>
</evidence>
<dbReference type="RefSeq" id="WP_133558833.1">
    <property type="nucleotide sequence ID" value="NZ_SNWM01000006.1"/>
</dbReference>
<evidence type="ECO:0000313" key="2">
    <source>
        <dbReference type="EMBL" id="TDO19612.1"/>
    </source>
</evidence>
<reference evidence="2 3" key="1">
    <citation type="submission" date="2019-03" db="EMBL/GenBank/DDBJ databases">
        <title>Genomic Encyclopedia of Archaeal and Bacterial Type Strains, Phase II (KMG-II): from individual species to whole genera.</title>
        <authorList>
            <person name="Goeker M."/>
        </authorList>
    </citation>
    <scope>NUCLEOTIDE SEQUENCE [LARGE SCALE GENOMIC DNA]</scope>
    <source>
        <strain evidence="2 3">DSM 19034</strain>
    </source>
</reference>
<dbReference type="PANTHER" id="PTHR10151">
    <property type="entry name" value="ECTONUCLEOTIDE PYROPHOSPHATASE/PHOSPHODIESTERASE"/>
    <property type="match status" value="1"/>
</dbReference>
<name>A0A4R6ICD4_9SPHI</name>
<keyword evidence="1" id="KW-0732">Signal</keyword>
<proteinExistence type="predicted"/>
<dbReference type="OrthoDB" id="9779418at2"/>